<evidence type="ECO:0000313" key="3">
    <source>
        <dbReference type="Proteomes" id="UP001159363"/>
    </source>
</evidence>
<name>A0ABQ9HA99_9NEOP</name>
<protein>
    <submittedName>
        <fullName evidence="2">Uncharacterized protein</fullName>
    </submittedName>
</protein>
<evidence type="ECO:0000313" key="2">
    <source>
        <dbReference type="EMBL" id="KAJ8881223.1"/>
    </source>
</evidence>
<gene>
    <name evidence="2" type="ORF">PR048_017697</name>
</gene>
<evidence type="ECO:0000256" key="1">
    <source>
        <dbReference type="SAM" id="MobiDB-lite"/>
    </source>
</evidence>
<dbReference type="Proteomes" id="UP001159363">
    <property type="component" value="Chromosome 5"/>
</dbReference>
<organism evidence="2 3">
    <name type="scientific">Dryococelus australis</name>
    <dbReference type="NCBI Taxonomy" id="614101"/>
    <lineage>
        <taxon>Eukaryota</taxon>
        <taxon>Metazoa</taxon>
        <taxon>Ecdysozoa</taxon>
        <taxon>Arthropoda</taxon>
        <taxon>Hexapoda</taxon>
        <taxon>Insecta</taxon>
        <taxon>Pterygota</taxon>
        <taxon>Neoptera</taxon>
        <taxon>Polyneoptera</taxon>
        <taxon>Phasmatodea</taxon>
        <taxon>Verophasmatodea</taxon>
        <taxon>Anareolatae</taxon>
        <taxon>Phasmatidae</taxon>
        <taxon>Eurycanthinae</taxon>
        <taxon>Dryococelus</taxon>
    </lineage>
</organism>
<keyword evidence="3" id="KW-1185">Reference proteome</keyword>
<sequence length="868" mass="97958">MRFPAPGFLCPVVSLTSEKRDELVVACNCGDVRSVRQAAPKQRVVDFQMGRSFPEIMSGINAVVECRHEYRRFTSCKQASSRLQRWDAGWKTGMEFEYVVAGRNRYRVLSELDETSQAGDREDLHVRLVVLSGRTCSPFAVSSISSKALLKSYFQDIPPPHANKSLVMSGKLGFIKEGQLTVFLCARQNRVPSVSQRARIPTSYKSRRIVTYCLVFHTNPSILLARLVAMCGTKLAGQVLAPLLPSPDAVPFHSTRINSRQPAESSSEVVRQLRMFQHLWIAPSLPALIVGLPLADARSHLQLSHPGSRRHDRPPREPEPESSALFTGCSLDFVEPVQFFTQFPNERLSFPQETANRARFPAGSPAFPHEPDVAGGFSRDSPVYPALAFRRCSIFTSSYRHRRLRTRCQKPAKTSQLNLPFFALVMYGSSARPLLNYQEDCNVAQARVKLAELLRECALVLNKRGNGRAGKTGYRRKNSPTSGIVRHDSHLRKSGELTGRGLNPFRLSGRRSLSARLPWPPSGFKCGEELNLLIGWEDKTDLVLYQLYTTSQSFSAMQRPFQIRVCILQVPCSKSRHGRVGLMEQSETHNNPSRSLLFNQSQGNFFSIRPSVKYLPNFNFRRTDESPHSDEIPQTIWERAFASEWLLHVTKRWQVASEFSRALIGERRYNILLASEATLLAALSWLDDFKCQVPQVSVGESKPFSIGSGKQSDCCYEFTDERFDHENVSKRNCRMYAVDCNINSVCMRRPVVGRDETARSWVEANFQKRECIKFIPSPRDETRRIAVNKITSQTNYISKSQRRLVMRNRHANLPKESTDDNARLIKVIRTRKILVRTGSTVSVCTGSTLSVKPTRQNSAMCHGGGSGC</sequence>
<reference evidence="2 3" key="1">
    <citation type="submission" date="2023-02" db="EMBL/GenBank/DDBJ databases">
        <title>LHISI_Scaffold_Assembly.</title>
        <authorList>
            <person name="Stuart O.P."/>
            <person name="Cleave R."/>
            <person name="Magrath M.J.L."/>
            <person name="Mikheyev A.S."/>
        </authorList>
    </citation>
    <scope>NUCLEOTIDE SEQUENCE [LARGE SCALE GENOMIC DNA]</scope>
    <source>
        <strain evidence="2">Daus_M_001</strain>
        <tissue evidence="2">Leg muscle</tissue>
    </source>
</reference>
<dbReference type="EMBL" id="JARBHB010000006">
    <property type="protein sequence ID" value="KAJ8881223.1"/>
    <property type="molecule type" value="Genomic_DNA"/>
</dbReference>
<comment type="caution">
    <text evidence="2">The sequence shown here is derived from an EMBL/GenBank/DDBJ whole genome shotgun (WGS) entry which is preliminary data.</text>
</comment>
<feature type="region of interest" description="Disordered" evidence="1">
    <location>
        <begin position="303"/>
        <end position="323"/>
    </location>
</feature>
<accession>A0ABQ9HA99</accession>
<proteinExistence type="predicted"/>